<reference evidence="2" key="1">
    <citation type="journal article" date="2019" name="Plant Biotechnol. J.">
        <title>Genome sequencing of the Australian wild diploid species Gossypium australe highlights disease resistance and delayed gland morphogenesis.</title>
        <authorList>
            <person name="Cai Y."/>
            <person name="Cai X."/>
            <person name="Wang Q."/>
            <person name="Wang P."/>
            <person name="Zhang Y."/>
            <person name="Cai C."/>
            <person name="Xu Y."/>
            <person name="Wang K."/>
            <person name="Zhou Z."/>
            <person name="Wang C."/>
            <person name="Geng S."/>
            <person name="Li B."/>
            <person name="Dong Q."/>
            <person name="Hou Y."/>
            <person name="Wang H."/>
            <person name="Ai P."/>
            <person name="Liu Z."/>
            <person name="Yi F."/>
            <person name="Sun M."/>
            <person name="An G."/>
            <person name="Cheng J."/>
            <person name="Zhang Y."/>
            <person name="Shi Q."/>
            <person name="Xie Y."/>
            <person name="Shi X."/>
            <person name="Chang Y."/>
            <person name="Huang F."/>
            <person name="Chen Y."/>
            <person name="Hong S."/>
            <person name="Mi L."/>
            <person name="Sun Q."/>
            <person name="Zhang L."/>
            <person name="Zhou B."/>
            <person name="Peng R."/>
            <person name="Zhang X."/>
            <person name="Liu F."/>
        </authorList>
    </citation>
    <scope>NUCLEOTIDE SEQUENCE [LARGE SCALE GENOMIC DNA]</scope>
    <source>
        <strain evidence="2">cv. PA1801</strain>
    </source>
</reference>
<name>A0A5B6VMT6_9ROSI</name>
<protein>
    <submittedName>
        <fullName evidence="1">Uncharacterized protein</fullName>
    </submittedName>
</protein>
<sequence length="92" mass="10126">MPTVKYHPDPSTRQLSICDDVKLLAELKIKEAQSVGAKLAEKLKLSQQVDNKNFSIDVAIESVVELNKLISCEAHDGSLAMHLGSTKIYCDL</sequence>
<keyword evidence="2" id="KW-1185">Reference proteome</keyword>
<dbReference type="Proteomes" id="UP000325315">
    <property type="component" value="Unassembled WGS sequence"/>
</dbReference>
<dbReference type="EMBL" id="SMMG02000006">
    <property type="protein sequence ID" value="KAA3470294.1"/>
    <property type="molecule type" value="Genomic_DNA"/>
</dbReference>
<evidence type="ECO:0000313" key="2">
    <source>
        <dbReference type="Proteomes" id="UP000325315"/>
    </source>
</evidence>
<evidence type="ECO:0000313" key="1">
    <source>
        <dbReference type="EMBL" id="KAA3470294.1"/>
    </source>
</evidence>
<gene>
    <name evidence="1" type="ORF">EPI10_016014</name>
</gene>
<comment type="caution">
    <text evidence="1">The sequence shown here is derived from an EMBL/GenBank/DDBJ whole genome shotgun (WGS) entry which is preliminary data.</text>
</comment>
<organism evidence="1 2">
    <name type="scientific">Gossypium australe</name>
    <dbReference type="NCBI Taxonomy" id="47621"/>
    <lineage>
        <taxon>Eukaryota</taxon>
        <taxon>Viridiplantae</taxon>
        <taxon>Streptophyta</taxon>
        <taxon>Embryophyta</taxon>
        <taxon>Tracheophyta</taxon>
        <taxon>Spermatophyta</taxon>
        <taxon>Magnoliopsida</taxon>
        <taxon>eudicotyledons</taxon>
        <taxon>Gunneridae</taxon>
        <taxon>Pentapetalae</taxon>
        <taxon>rosids</taxon>
        <taxon>malvids</taxon>
        <taxon>Malvales</taxon>
        <taxon>Malvaceae</taxon>
        <taxon>Malvoideae</taxon>
        <taxon>Gossypium</taxon>
    </lineage>
</organism>
<accession>A0A5B6VMT6</accession>
<dbReference type="AlphaFoldDB" id="A0A5B6VMT6"/>
<proteinExistence type="predicted"/>